<dbReference type="Pfam" id="PF02606">
    <property type="entry name" value="LpxK"/>
    <property type="match status" value="1"/>
</dbReference>
<dbReference type="PANTHER" id="PTHR42724">
    <property type="entry name" value="TETRAACYLDISACCHARIDE 4'-KINASE"/>
    <property type="match status" value="1"/>
</dbReference>
<evidence type="ECO:0000256" key="1">
    <source>
        <dbReference type="ARBA" id="ARBA00002274"/>
    </source>
</evidence>
<proteinExistence type="inferred from homology"/>
<keyword evidence="15" id="KW-1185">Reference proteome</keyword>
<keyword evidence="10 13" id="KW-0067">ATP-binding</keyword>
<keyword evidence="11 13" id="KW-0443">Lipid metabolism</keyword>
<evidence type="ECO:0000256" key="5">
    <source>
        <dbReference type="ARBA" id="ARBA00022516"/>
    </source>
</evidence>
<dbReference type="AlphaFoldDB" id="A0A2S9KJ03"/>
<dbReference type="NCBIfam" id="TIGR00682">
    <property type="entry name" value="lpxK"/>
    <property type="match status" value="1"/>
</dbReference>
<dbReference type="SUPFAM" id="SSF52540">
    <property type="entry name" value="P-loop containing nucleoside triphosphate hydrolases"/>
    <property type="match status" value="1"/>
</dbReference>
<protein>
    <recommendedName>
        <fullName evidence="4 13">Tetraacyldisaccharide 4'-kinase</fullName>
        <ecNumber evidence="3 13">2.7.1.130</ecNumber>
    </recommendedName>
    <alternativeName>
        <fullName evidence="12 13">Lipid A 4'-kinase</fullName>
    </alternativeName>
</protein>
<evidence type="ECO:0000256" key="10">
    <source>
        <dbReference type="ARBA" id="ARBA00022840"/>
    </source>
</evidence>
<comment type="similarity">
    <text evidence="13">Belongs to the LpxK family.</text>
</comment>
<evidence type="ECO:0000256" key="8">
    <source>
        <dbReference type="ARBA" id="ARBA00022741"/>
    </source>
</evidence>
<evidence type="ECO:0000256" key="11">
    <source>
        <dbReference type="ARBA" id="ARBA00023098"/>
    </source>
</evidence>
<dbReference type="EC" id="2.7.1.130" evidence="3 13"/>
<dbReference type="Proteomes" id="UP000238326">
    <property type="component" value="Unassembled WGS sequence"/>
</dbReference>
<accession>A0A2S9KJ03</accession>
<dbReference type="GO" id="GO:0005524">
    <property type="term" value="F:ATP binding"/>
    <property type="evidence" value="ECO:0007669"/>
    <property type="project" value="UniProtKB-UniRule"/>
</dbReference>
<evidence type="ECO:0000256" key="3">
    <source>
        <dbReference type="ARBA" id="ARBA00012071"/>
    </source>
</evidence>
<dbReference type="EMBL" id="PVLR01000004">
    <property type="protein sequence ID" value="PRD70412.1"/>
    <property type="molecule type" value="Genomic_DNA"/>
</dbReference>
<evidence type="ECO:0000256" key="12">
    <source>
        <dbReference type="ARBA" id="ARBA00029757"/>
    </source>
</evidence>
<evidence type="ECO:0000256" key="4">
    <source>
        <dbReference type="ARBA" id="ARBA00016436"/>
    </source>
</evidence>
<dbReference type="GO" id="GO:0009245">
    <property type="term" value="P:lipid A biosynthetic process"/>
    <property type="evidence" value="ECO:0007669"/>
    <property type="project" value="UniProtKB-UniRule"/>
</dbReference>
<dbReference type="RefSeq" id="WP_105728070.1">
    <property type="nucleotide sequence ID" value="NZ_PVLR01000004.1"/>
</dbReference>
<dbReference type="GO" id="GO:0009029">
    <property type="term" value="F:lipid-A 4'-kinase activity"/>
    <property type="evidence" value="ECO:0007669"/>
    <property type="project" value="UniProtKB-UniRule"/>
</dbReference>
<keyword evidence="7 13" id="KW-0808">Transferase</keyword>
<dbReference type="GO" id="GO:0005886">
    <property type="term" value="C:plasma membrane"/>
    <property type="evidence" value="ECO:0007669"/>
    <property type="project" value="TreeGrafter"/>
</dbReference>
<evidence type="ECO:0000313" key="14">
    <source>
        <dbReference type="EMBL" id="PRD70412.1"/>
    </source>
</evidence>
<keyword evidence="5 13" id="KW-0444">Lipid biosynthesis</keyword>
<keyword evidence="9 13" id="KW-0418">Kinase</keyword>
<reference evidence="14 15" key="1">
    <citation type="submission" date="2018-03" db="EMBL/GenBank/DDBJ databases">
        <title>Comparative genomics illustrates the genes involved in a hyperalkaliphilic mechanisms of Serpentinomonas isolated from highly-alkaline calcium-rich serpentinized springs.</title>
        <authorList>
            <person name="Suzuki S."/>
            <person name="Ishii S."/>
            <person name="Walworth N."/>
            <person name="Bird L."/>
            <person name="Kuenen J.G."/>
            <person name="Nealson K.H."/>
        </authorList>
    </citation>
    <scope>NUCLEOTIDE SEQUENCE [LARGE SCALE GENOMIC DNA]</scope>
    <source>
        <strain evidence="14 15">83</strain>
    </source>
</reference>
<comment type="catalytic activity">
    <reaction evidence="13">
        <text>a lipid A disaccharide + ATP = a lipid IVA + ADP + H(+)</text>
        <dbReference type="Rhea" id="RHEA:67840"/>
        <dbReference type="ChEBI" id="CHEBI:15378"/>
        <dbReference type="ChEBI" id="CHEBI:30616"/>
        <dbReference type="ChEBI" id="CHEBI:176343"/>
        <dbReference type="ChEBI" id="CHEBI:176425"/>
        <dbReference type="ChEBI" id="CHEBI:456216"/>
        <dbReference type="EC" id="2.7.1.130"/>
    </reaction>
</comment>
<evidence type="ECO:0000256" key="6">
    <source>
        <dbReference type="ARBA" id="ARBA00022556"/>
    </source>
</evidence>
<dbReference type="UniPathway" id="UPA00359">
    <property type="reaction ID" value="UER00482"/>
</dbReference>
<dbReference type="OrthoDB" id="9766423at2"/>
<dbReference type="HAMAP" id="MF_00409">
    <property type="entry name" value="LpxK"/>
    <property type="match status" value="1"/>
</dbReference>
<name>A0A2S9KJ03_9BURK</name>
<evidence type="ECO:0000313" key="15">
    <source>
        <dbReference type="Proteomes" id="UP000238326"/>
    </source>
</evidence>
<sequence length="387" mass="41534">MTLSSRLLQAWQRRGPLAALLWPVSQLYAALMGLRRLAYRSGIKRSERLPVPVLVVGNVVVGGAGKTPTVIALLRHLRAQGWTPGVISRGYGREGDDCRVIGPDSSSREAGDEPLLIARASGAPLAVGRHRAEAGRLLLAQHPELDILVCDDGMQHWALARDLTVVVFDERGCGNGWLLPAGLLREPWPARAWGDGDAGELLVLRTTRPGVELSPLPAAQTGGQVHLARRELAAEAIDAQGRRRPLSDFALAGAGPVGALAGIAQPQRFFEMLRARGLELAQTLELPDHADGAALLAALQEAPAKAQSATQSAAPSSTQPAQSPGLRWLCTEKDAVKLFPLLAGQPGLELWAVPLEQEPAPEFWHQLNLALKRVRERLSFAHGRQTA</sequence>
<evidence type="ECO:0000256" key="13">
    <source>
        <dbReference type="HAMAP-Rule" id="MF_00409"/>
    </source>
</evidence>
<feature type="binding site" evidence="13">
    <location>
        <begin position="60"/>
        <end position="67"/>
    </location>
    <ligand>
        <name>ATP</name>
        <dbReference type="ChEBI" id="CHEBI:30616"/>
    </ligand>
</feature>
<dbReference type="InterPro" id="IPR027417">
    <property type="entry name" value="P-loop_NTPase"/>
</dbReference>
<gene>
    <name evidence="13" type="primary">lpxK</name>
    <name evidence="14" type="ORF">C6P61_01050</name>
</gene>
<keyword evidence="8 13" id="KW-0547">Nucleotide-binding</keyword>
<evidence type="ECO:0000256" key="2">
    <source>
        <dbReference type="ARBA" id="ARBA00004870"/>
    </source>
</evidence>
<dbReference type="GO" id="GO:0009244">
    <property type="term" value="P:lipopolysaccharide core region biosynthetic process"/>
    <property type="evidence" value="ECO:0007669"/>
    <property type="project" value="TreeGrafter"/>
</dbReference>
<comment type="pathway">
    <text evidence="2 13">Glycolipid biosynthesis; lipid IV(A) biosynthesis; lipid IV(A) from (3R)-3-hydroxytetradecanoyl-[acyl-carrier-protein] and UDP-N-acetyl-alpha-D-glucosamine: step 6/6.</text>
</comment>
<evidence type="ECO:0000256" key="9">
    <source>
        <dbReference type="ARBA" id="ARBA00022777"/>
    </source>
</evidence>
<dbReference type="InterPro" id="IPR003758">
    <property type="entry name" value="LpxK"/>
</dbReference>
<dbReference type="PANTHER" id="PTHR42724:SF1">
    <property type="entry name" value="TETRAACYLDISACCHARIDE 4'-KINASE, MITOCHONDRIAL-RELATED"/>
    <property type="match status" value="1"/>
</dbReference>
<keyword evidence="6 13" id="KW-0441">Lipid A biosynthesis</keyword>
<evidence type="ECO:0000256" key="7">
    <source>
        <dbReference type="ARBA" id="ARBA00022679"/>
    </source>
</evidence>
<comment type="function">
    <text evidence="1 13">Transfers the gamma-phosphate of ATP to the 4'-position of a tetraacyldisaccharide 1-phosphate intermediate (termed DS-1-P) to form tetraacyldisaccharide 1,4'-bis-phosphate (lipid IVA).</text>
</comment>
<comment type="caution">
    <text evidence="14">The sequence shown here is derived from an EMBL/GenBank/DDBJ whole genome shotgun (WGS) entry which is preliminary data.</text>
</comment>
<organism evidence="14 15">
    <name type="scientific">Malikia spinosa</name>
    <dbReference type="NCBI Taxonomy" id="86180"/>
    <lineage>
        <taxon>Bacteria</taxon>
        <taxon>Pseudomonadati</taxon>
        <taxon>Pseudomonadota</taxon>
        <taxon>Betaproteobacteria</taxon>
        <taxon>Burkholderiales</taxon>
        <taxon>Comamonadaceae</taxon>
        <taxon>Malikia</taxon>
    </lineage>
</organism>